<evidence type="ECO:0000313" key="2">
    <source>
        <dbReference type="Proteomes" id="UP000828390"/>
    </source>
</evidence>
<protein>
    <submittedName>
        <fullName evidence="1">Uncharacterized protein</fullName>
    </submittedName>
</protein>
<evidence type="ECO:0000313" key="1">
    <source>
        <dbReference type="EMBL" id="KAH3848379.1"/>
    </source>
</evidence>
<organism evidence="1 2">
    <name type="scientific">Dreissena polymorpha</name>
    <name type="common">Zebra mussel</name>
    <name type="synonym">Mytilus polymorpha</name>
    <dbReference type="NCBI Taxonomy" id="45954"/>
    <lineage>
        <taxon>Eukaryota</taxon>
        <taxon>Metazoa</taxon>
        <taxon>Spiralia</taxon>
        <taxon>Lophotrochozoa</taxon>
        <taxon>Mollusca</taxon>
        <taxon>Bivalvia</taxon>
        <taxon>Autobranchia</taxon>
        <taxon>Heteroconchia</taxon>
        <taxon>Euheterodonta</taxon>
        <taxon>Imparidentia</taxon>
        <taxon>Neoheterodontei</taxon>
        <taxon>Myida</taxon>
        <taxon>Dreissenoidea</taxon>
        <taxon>Dreissenidae</taxon>
        <taxon>Dreissena</taxon>
    </lineage>
</organism>
<name>A0A9D4KZ76_DREPO</name>
<comment type="caution">
    <text evidence="1">The sequence shown here is derived from an EMBL/GenBank/DDBJ whole genome shotgun (WGS) entry which is preliminary data.</text>
</comment>
<reference evidence="1" key="2">
    <citation type="submission" date="2020-11" db="EMBL/GenBank/DDBJ databases">
        <authorList>
            <person name="McCartney M.A."/>
            <person name="Auch B."/>
            <person name="Kono T."/>
            <person name="Mallez S."/>
            <person name="Becker A."/>
            <person name="Gohl D.M."/>
            <person name="Silverstein K.A.T."/>
            <person name="Koren S."/>
            <person name="Bechman K.B."/>
            <person name="Herman A."/>
            <person name="Abrahante J.E."/>
            <person name="Garbe J."/>
        </authorList>
    </citation>
    <scope>NUCLEOTIDE SEQUENCE</scope>
    <source>
        <strain evidence="1">Duluth1</strain>
        <tissue evidence="1">Whole animal</tissue>
    </source>
</reference>
<gene>
    <name evidence="1" type="ORF">DPMN_090740</name>
</gene>
<dbReference type="Proteomes" id="UP000828390">
    <property type="component" value="Unassembled WGS sequence"/>
</dbReference>
<accession>A0A9D4KZ76</accession>
<dbReference type="AlphaFoldDB" id="A0A9D4KZ76"/>
<keyword evidence="2" id="KW-1185">Reference proteome</keyword>
<dbReference type="EMBL" id="JAIWYP010000003">
    <property type="protein sequence ID" value="KAH3848379.1"/>
    <property type="molecule type" value="Genomic_DNA"/>
</dbReference>
<reference evidence="1" key="1">
    <citation type="journal article" date="2019" name="bioRxiv">
        <title>The Genome of the Zebra Mussel, Dreissena polymorpha: A Resource for Invasive Species Research.</title>
        <authorList>
            <person name="McCartney M.A."/>
            <person name="Auch B."/>
            <person name="Kono T."/>
            <person name="Mallez S."/>
            <person name="Zhang Y."/>
            <person name="Obille A."/>
            <person name="Becker A."/>
            <person name="Abrahante J.E."/>
            <person name="Garbe J."/>
            <person name="Badalamenti J.P."/>
            <person name="Herman A."/>
            <person name="Mangelson H."/>
            <person name="Liachko I."/>
            <person name="Sullivan S."/>
            <person name="Sone E.D."/>
            <person name="Koren S."/>
            <person name="Silverstein K.A.T."/>
            <person name="Beckman K.B."/>
            <person name="Gohl D.M."/>
        </authorList>
    </citation>
    <scope>NUCLEOTIDE SEQUENCE</scope>
    <source>
        <strain evidence="1">Duluth1</strain>
        <tissue evidence="1">Whole animal</tissue>
    </source>
</reference>
<proteinExistence type="predicted"/>
<sequence length="53" mass="6331">MAEEKLDGVSESTREAMRVKDFTFDFSFWTVDPQDGERYHDQEMVSYGKIRHK</sequence>